<comment type="caution">
    <text evidence="1">The sequence shown here is derived from an EMBL/GenBank/DDBJ whole genome shotgun (WGS) entry which is preliminary data.</text>
</comment>
<reference evidence="1 2" key="1">
    <citation type="journal article" date="2021" name="BMC Genomics">
        <title>Datura genome reveals duplications of psychoactive alkaloid biosynthetic genes and high mutation rate following tissue culture.</title>
        <authorList>
            <person name="Rajewski A."/>
            <person name="Carter-House D."/>
            <person name="Stajich J."/>
            <person name="Litt A."/>
        </authorList>
    </citation>
    <scope>NUCLEOTIDE SEQUENCE [LARGE SCALE GENOMIC DNA]</scope>
    <source>
        <strain evidence="1">AR-01</strain>
    </source>
</reference>
<dbReference type="Proteomes" id="UP000823775">
    <property type="component" value="Unassembled WGS sequence"/>
</dbReference>
<feature type="non-terminal residue" evidence="1">
    <location>
        <position position="126"/>
    </location>
</feature>
<gene>
    <name evidence="1" type="ORF">HAX54_025452</name>
</gene>
<organism evidence="1 2">
    <name type="scientific">Datura stramonium</name>
    <name type="common">Jimsonweed</name>
    <name type="synonym">Common thornapple</name>
    <dbReference type="NCBI Taxonomy" id="4076"/>
    <lineage>
        <taxon>Eukaryota</taxon>
        <taxon>Viridiplantae</taxon>
        <taxon>Streptophyta</taxon>
        <taxon>Embryophyta</taxon>
        <taxon>Tracheophyta</taxon>
        <taxon>Spermatophyta</taxon>
        <taxon>Magnoliopsida</taxon>
        <taxon>eudicotyledons</taxon>
        <taxon>Gunneridae</taxon>
        <taxon>Pentapetalae</taxon>
        <taxon>asterids</taxon>
        <taxon>lamiids</taxon>
        <taxon>Solanales</taxon>
        <taxon>Solanaceae</taxon>
        <taxon>Solanoideae</taxon>
        <taxon>Datureae</taxon>
        <taxon>Datura</taxon>
    </lineage>
</organism>
<evidence type="ECO:0000313" key="1">
    <source>
        <dbReference type="EMBL" id="MCD9640252.1"/>
    </source>
</evidence>
<protein>
    <submittedName>
        <fullName evidence="1">Uncharacterized protein</fullName>
    </submittedName>
</protein>
<dbReference type="EMBL" id="JACEIK010003092">
    <property type="protein sequence ID" value="MCD9640252.1"/>
    <property type="molecule type" value="Genomic_DNA"/>
</dbReference>
<sequence>MTIFDLTHAAFVLDRTIRGIAAVIWKPPFLSTGFVPNDILYVKIDSDNLSIKLTDQIKLRMINIKDVNLIRSASAPTNVLKNLRRRNDIEKDERIALRLIPISLRSFTLQHNTFHKQTPLLFKNDM</sequence>
<keyword evidence="2" id="KW-1185">Reference proteome</keyword>
<evidence type="ECO:0000313" key="2">
    <source>
        <dbReference type="Proteomes" id="UP000823775"/>
    </source>
</evidence>
<accession>A0ABS8V1H9</accession>
<proteinExistence type="predicted"/>
<name>A0ABS8V1H9_DATST</name>